<evidence type="ECO:0000313" key="2">
    <source>
        <dbReference type="EMBL" id="MEZ3180818.1"/>
    </source>
</evidence>
<proteinExistence type="predicted"/>
<evidence type="ECO:0000313" key="3">
    <source>
        <dbReference type="Proteomes" id="UP001567537"/>
    </source>
</evidence>
<feature type="compositionally biased region" description="Low complexity" evidence="1">
    <location>
        <begin position="143"/>
        <end position="168"/>
    </location>
</feature>
<organism evidence="2 3">
    <name type="scientific">Streptomyces pimonensis</name>
    <dbReference type="NCBI Taxonomy" id="2860288"/>
    <lineage>
        <taxon>Bacteria</taxon>
        <taxon>Bacillati</taxon>
        <taxon>Actinomycetota</taxon>
        <taxon>Actinomycetes</taxon>
        <taxon>Kitasatosporales</taxon>
        <taxon>Streptomycetaceae</taxon>
        <taxon>Streptomyces</taxon>
    </lineage>
</organism>
<dbReference type="EMBL" id="JAHWZY010000019">
    <property type="protein sequence ID" value="MEZ3180818.1"/>
    <property type="molecule type" value="Genomic_DNA"/>
</dbReference>
<comment type="caution">
    <text evidence="2">The sequence shown here is derived from an EMBL/GenBank/DDBJ whole genome shotgun (WGS) entry which is preliminary data.</text>
</comment>
<keyword evidence="3" id="KW-1185">Reference proteome</keyword>
<dbReference type="Proteomes" id="UP001567537">
    <property type="component" value="Unassembled WGS sequence"/>
</dbReference>
<name>A0ABV4J4S4_9ACTN</name>
<accession>A0ABV4J4S4</accession>
<sequence>MRKSFALNTEPHVADIGGTELKFEPEVMGDEFMDAYAELREAQRAKGIGLEDLAEADPKDIRRTMRSLRLFLARQMLPESAQFFTRLDVVSAGGEVIESFHDLDEAEKAAEQHDGARVVDHFRLPTRVVVELLEWVVELFGGGSRPTTSSSASATASRRAGTRGSAPSPSKASTRTRGR</sequence>
<gene>
    <name evidence="2" type="ORF">KYY02_19620</name>
</gene>
<reference evidence="2 3" key="1">
    <citation type="journal article" date="2021" name="Res Sq">
        <title>Streptomyces Pimoensis sp. nov., Isolated From the Taklimakan Desert in Xinjiang, China.</title>
        <authorList>
            <person name="Zhang P."/>
            <person name="Luo X."/>
            <person name="Luo X."/>
            <person name="Liu Z."/>
            <person name="Xia Z."/>
            <person name="Wan C."/>
            <person name="zhang L."/>
        </authorList>
    </citation>
    <scope>NUCLEOTIDE SEQUENCE [LARGE SCALE GENOMIC DNA]</scope>
    <source>
        <strain evidence="2 3">TRM75549</strain>
    </source>
</reference>
<protein>
    <submittedName>
        <fullName evidence="2">Uncharacterized protein</fullName>
    </submittedName>
</protein>
<feature type="region of interest" description="Disordered" evidence="1">
    <location>
        <begin position="143"/>
        <end position="179"/>
    </location>
</feature>
<dbReference type="RefSeq" id="WP_371239756.1">
    <property type="nucleotide sequence ID" value="NZ_JAHWZY010000019.1"/>
</dbReference>
<evidence type="ECO:0000256" key="1">
    <source>
        <dbReference type="SAM" id="MobiDB-lite"/>
    </source>
</evidence>